<evidence type="ECO:0000313" key="1">
    <source>
        <dbReference type="EMBL" id="KRX32768.1"/>
    </source>
</evidence>
<organism evidence="1 2">
    <name type="scientific">Trichinella murrelli</name>
    <dbReference type="NCBI Taxonomy" id="144512"/>
    <lineage>
        <taxon>Eukaryota</taxon>
        <taxon>Metazoa</taxon>
        <taxon>Ecdysozoa</taxon>
        <taxon>Nematoda</taxon>
        <taxon>Enoplea</taxon>
        <taxon>Dorylaimia</taxon>
        <taxon>Trichinellida</taxon>
        <taxon>Trichinellidae</taxon>
        <taxon>Trichinella</taxon>
    </lineage>
</organism>
<reference evidence="1 2" key="1">
    <citation type="submission" date="2015-01" db="EMBL/GenBank/DDBJ databases">
        <title>Evolution of Trichinella species and genotypes.</title>
        <authorList>
            <person name="Korhonen P.K."/>
            <person name="Edoardo P."/>
            <person name="Giuseppe L.R."/>
            <person name="Gasser R.B."/>
        </authorList>
    </citation>
    <scope>NUCLEOTIDE SEQUENCE [LARGE SCALE GENOMIC DNA]</scope>
    <source>
        <strain evidence="1">ISS417</strain>
    </source>
</reference>
<comment type="caution">
    <text evidence="1">The sequence shown here is derived from an EMBL/GenBank/DDBJ whole genome shotgun (WGS) entry which is preliminary data.</text>
</comment>
<sequence length="48" mass="5828">MNDQHRFQDLPDIPPMPHLVVSECFLFFVQVVYIKWPYNWTHTTCIGY</sequence>
<name>A0A0V0T150_9BILA</name>
<keyword evidence="2" id="KW-1185">Reference proteome</keyword>
<gene>
    <name evidence="1" type="ORF">T05_9237</name>
</gene>
<proteinExistence type="predicted"/>
<evidence type="ECO:0000313" key="2">
    <source>
        <dbReference type="Proteomes" id="UP000055048"/>
    </source>
</evidence>
<protein>
    <submittedName>
        <fullName evidence="1">Uncharacterized protein</fullName>
    </submittedName>
</protein>
<dbReference type="EMBL" id="JYDJ01001058">
    <property type="protein sequence ID" value="KRX32768.1"/>
    <property type="molecule type" value="Genomic_DNA"/>
</dbReference>
<dbReference type="AlphaFoldDB" id="A0A0V0T150"/>
<accession>A0A0V0T150</accession>
<dbReference type="Proteomes" id="UP000055048">
    <property type="component" value="Unassembled WGS sequence"/>
</dbReference>